<dbReference type="InterPro" id="IPR011004">
    <property type="entry name" value="Trimer_LpxA-like_sf"/>
</dbReference>
<dbReference type="Proteomes" id="UP000177078">
    <property type="component" value="Unassembled WGS sequence"/>
</dbReference>
<accession>A0A1G2REN5</accession>
<dbReference type="PANTHER" id="PTHR43300">
    <property type="entry name" value="ACETYLTRANSFERASE"/>
    <property type="match status" value="1"/>
</dbReference>
<evidence type="ECO:0008006" key="3">
    <source>
        <dbReference type="Google" id="ProtNLM"/>
    </source>
</evidence>
<dbReference type="SUPFAM" id="SSF51161">
    <property type="entry name" value="Trimeric LpxA-like enzymes"/>
    <property type="match status" value="1"/>
</dbReference>
<evidence type="ECO:0000313" key="2">
    <source>
        <dbReference type="Proteomes" id="UP000177078"/>
    </source>
</evidence>
<evidence type="ECO:0000313" key="1">
    <source>
        <dbReference type="EMBL" id="OHA71305.1"/>
    </source>
</evidence>
<dbReference type="STRING" id="1802457.A3F15_01630"/>
<dbReference type="EMBL" id="MHUC01000005">
    <property type="protein sequence ID" value="OHA71305.1"/>
    <property type="molecule type" value="Genomic_DNA"/>
</dbReference>
<dbReference type="InterPro" id="IPR050179">
    <property type="entry name" value="Trans_hexapeptide_repeat"/>
</dbReference>
<dbReference type="InterPro" id="IPR001451">
    <property type="entry name" value="Hexapep"/>
</dbReference>
<comment type="caution">
    <text evidence="1">The sequence shown here is derived from an EMBL/GenBank/DDBJ whole genome shotgun (WGS) entry which is preliminary data.</text>
</comment>
<dbReference type="AlphaFoldDB" id="A0A1G2REN5"/>
<sequence length="197" mass="21730">MENANYWAHKTVEVQKGAKIGKGTKIWHNSQVLKGAIIGENCMIGHNCFISFNARLGNGVKLESNIDIWDLVVLEDHVFVGPSVVFTNDLTPRAEYPKLKFSKYGKWLPLLIKEGASMGANATVICGITVGKWAMIGAGAVVTKNVPDYAVLVGNPAKIIGFMCECGNKINFQKNKSICKICKKSYNKKRNNVQRLK</sequence>
<name>A0A1G2REN5_9BACT</name>
<organism evidence="1 2">
    <name type="scientific">Candidatus Wildermuthbacteria bacterium RIFCSPHIGHO2_12_FULL_40_12</name>
    <dbReference type="NCBI Taxonomy" id="1802457"/>
    <lineage>
        <taxon>Bacteria</taxon>
        <taxon>Candidatus Wildermuthiibacteriota</taxon>
    </lineage>
</organism>
<dbReference type="CDD" id="cd03358">
    <property type="entry name" value="LbH_WxcM_N_like"/>
    <property type="match status" value="1"/>
</dbReference>
<proteinExistence type="predicted"/>
<dbReference type="Gene3D" id="2.160.10.10">
    <property type="entry name" value="Hexapeptide repeat proteins"/>
    <property type="match status" value="1"/>
</dbReference>
<gene>
    <name evidence="1" type="ORF">A3F15_01630</name>
</gene>
<dbReference type="PANTHER" id="PTHR43300:SF4">
    <property type="entry name" value="ACYL-[ACYL-CARRIER-PROTEIN]--UDP-N-ACETYLGLUCOSAMINE O-ACYLTRANSFERASE"/>
    <property type="match status" value="1"/>
</dbReference>
<reference evidence="1 2" key="1">
    <citation type="journal article" date="2016" name="Nat. Commun.">
        <title>Thousands of microbial genomes shed light on interconnected biogeochemical processes in an aquifer system.</title>
        <authorList>
            <person name="Anantharaman K."/>
            <person name="Brown C.T."/>
            <person name="Hug L.A."/>
            <person name="Sharon I."/>
            <person name="Castelle C.J."/>
            <person name="Probst A.J."/>
            <person name="Thomas B.C."/>
            <person name="Singh A."/>
            <person name="Wilkins M.J."/>
            <person name="Karaoz U."/>
            <person name="Brodie E.L."/>
            <person name="Williams K.H."/>
            <person name="Hubbard S.S."/>
            <person name="Banfield J.F."/>
        </authorList>
    </citation>
    <scope>NUCLEOTIDE SEQUENCE [LARGE SCALE GENOMIC DNA]</scope>
</reference>
<dbReference type="Pfam" id="PF00132">
    <property type="entry name" value="Hexapep"/>
    <property type="match status" value="1"/>
</dbReference>
<protein>
    <recommendedName>
        <fullName evidence="3">Acetyltransferase</fullName>
    </recommendedName>
</protein>
<dbReference type="Pfam" id="PF14602">
    <property type="entry name" value="Hexapep_2"/>
    <property type="match status" value="1"/>
</dbReference>